<dbReference type="Pfam" id="PF04020">
    <property type="entry name" value="Phage_holin_4_2"/>
    <property type="match status" value="1"/>
</dbReference>
<dbReference type="Pfam" id="PF09335">
    <property type="entry name" value="VTT_dom"/>
    <property type="match status" value="1"/>
</dbReference>
<dbReference type="InterPro" id="IPR032816">
    <property type="entry name" value="VTT_dom"/>
</dbReference>
<dbReference type="PANTHER" id="PTHR42709">
    <property type="entry name" value="ALKALINE PHOSPHATASE LIKE PROTEIN"/>
    <property type="match status" value="1"/>
</dbReference>
<dbReference type="InterPro" id="IPR051311">
    <property type="entry name" value="DedA_domain"/>
</dbReference>
<name>A0A4R2K0G2_9PSEU</name>
<feature type="transmembrane region" description="Helical" evidence="8">
    <location>
        <begin position="297"/>
        <end position="316"/>
    </location>
</feature>
<evidence type="ECO:0000256" key="3">
    <source>
        <dbReference type="ARBA" id="ARBA00022475"/>
    </source>
</evidence>
<dbReference type="OrthoDB" id="5404822at2"/>
<reference evidence="10 11" key="1">
    <citation type="submission" date="2019-03" db="EMBL/GenBank/DDBJ databases">
        <title>Genomic Encyclopedia of Type Strains, Phase IV (KMG-IV): sequencing the most valuable type-strain genomes for metagenomic binning, comparative biology and taxonomic classification.</title>
        <authorList>
            <person name="Goeker M."/>
        </authorList>
    </citation>
    <scope>NUCLEOTIDE SEQUENCE [LARGE SCALE GENOMIC DNA]</scope>
    <source>
        <strain evidence="10 11">DSM 45934</strain>
    </source>
</reference>
<dbReference type="Proteomes" id="UP000295680">
    <property type="component" value="Unassembled WGS sequence"/>
</dbReference>
<evidence type="ECO:0000313" key="10">
    <source>
        <dbReference type="EMBL" id="TCO65137.1"/>
    </source>
</evidence>
<dbReference type="AlphaFoldDB" id="A0A4R2K0G2"/>
<evidence type="ECO:0000256" key="2">
    <source>
        <dbReference type="ARBA" id="ARBA00010792"/>
    </source>
</evidence>
<feature type="transmembrane region" description="Helical" evidence="8">
    <location>
        <begin position="261"/>
        <end position="285"/>
    </location>
</feature>
<dbReference type="GO" id="GO:0005886">
    <property type="term" value="C:plasma membrane"/>
    <property type="evidence" value="ECO:0007669"/>
    <property type="project" value="UniProtKB-SubCell"/>
</dbReference>
<proteinExistence type="inferred from homology"/>
<keyword evidence="6 8" id="KW-0472">Membrane</keyword>
<evidence type="ECO:0000256" key="1">
    <source>
        <dbReference type="ARBA" id="ARBA00004651"/>
    </source>
</evidence>
<dbReference type="EMBL" id="SLWS01000001">
    <property type="protein sequence ID" value="TCO65137.1"/>
    <property type="molecule type" value="Genomic_DNA"/>
</dbReference>
<dbReference type="PANTHER" id="PTHR42709:SF6">
    <property type="entry name" value="UNDECAPRENYL PHOSPHATE TRANSPORTER A"/>
    <property type="match status" value="1"/>
</dbReference>
<dbReference type="SUPFAM" id="SSF53649">
    <property type="entry name" value="Alkaline phosphatase-like"/>
    <property type="match status" value="1"/>
</dbReference>
<evidence type="ECO:0000256" key="8">
    <source>
        <dbReference type="SAM" id="Phobius"/>
    </source>
</evidence>
<gene>
    <name evidence="10" type="ORF">EV192_101925</name>
</gene>
<comment type="similarity">
    <text evidence="2">Belongs to the DedA family.</text>
</comment>
<feature type="transmembrane region" description="Helical" evidence="8">
    <location>
        <begin position="15"/>
        <end position="40"/>
    </location>
</feature>
<evidence type="ECO:0000256" key="7">
    <source>
        <dbReference type="SAM" id="MobiDB-lite"/>
    </source>
</evidence>
<feature type="compositionally biased region" description="Polar residues" evidence="7">
    <location>
        <begin position="871"/>
        <end position="883"/>
    </location>
</feature>
<evidence type="ECO:0000259" key="9">
    <source>
        <dbReference type="Pfam" id="PF09335"/>
    </source>
</evidence>
<feature type="transmembrane region" description="Helical" evidence="8">
    <location>
        <begin position="234"/>
        <end position="254"/>
    </location>
</feature>
<feature type="transmembrane region" description="Helical" evidence="8">
    <location>
        <begin position="52"/>
        <end position="72"/>
    </location>
</feature>
<protein>
    <submittedName>
        <fullName evidence="10">Membrane protein DedA with SNARE-associated domain</fullName>
    </submittedName>
</protein>
<evidence type="ECO:0000256" key="5">
    <source>
        <dbReference type="ARBA" id="ARBA00022989"/>
    </source>
</evidence>
<feature type="transmembrane region" description="Helical" evidence="8">
    <location>
        <begin position="164"/>
        <end position="186"/>
    </location>
</feature>
<accession>A0A4R2K0G2</accession>
<organism evidence="10 11">
    <name type="scientific">Actinocrispum wychmicini</name>
    <dbReference type="NCBI Taxonomy" id="1213861"/>
    <lineage>
        <taxon>Bacteria</taxon>
        <taxon>Bacillati</taxon>
        <taxon>Actinomycetota</taxon>
        <taxon>Actinomycetes</taxon>
        <taxon>Pseudonocardiales</taxon>
        <taxon>Pseudonocardiaceae</taxon>
        <taxon>Actinocrispum</taxon>
    </lineage>
</organism>
<keyword evidence="5 8" id="KW-1133">Transmembrane helix</keyword>
<dbReference type="Pfam" id="PF01663">
    <property type="entry name" value="Phosphodiest"/>
    <property type="match status" value="1"/>
</dbReference>
<feature type="region of interest" description="Disordered" evidence="7">
    <location>
        <begin position="864"/>
        <end position="883"/>
    </location>
</feature>
<feature type="transmembrane region" description="Helical" evidence="8">
    <location>
        <begin position="207"/>
        <end position="228"/>
    </location>
</feature>
<comment type="caution">
    <text evidence="10">The sequence shown here is derived from an EMBL/GenBank/DDBJ whole genome shotgun (WGS) entry which is preliminary data.</text>
</comment>
<feature type="transmembrane region" description="Helical" evidence="8">
    <location>
        <begin position="134"/>
        <end position="152"/>
    </location>
</feature>
<keyword evidence="4 8" id="KW-0812">Transmembrane</keyword>
<keyword evidence="11" id="KW-1185">Reference proteome</keyword>
<comment type="subcellular location">
    <subcellularLocation>
        <location evidence="1">Cell membrane</location>
        <topology evidence="1">Multi-pass membrane protein</topology>
    </subcellularLocation>
</comment>
<evidence type="ECO:0000256" key="4">
    <source>
        <dbReference type="ARBA" id="ARBA00022692"/>
    </source>
</evidence>
<sequence length="883" mass="94630">MSVDWTNTATIGYPVLFFGVLLGSIIPVVPTGAVVGAGAAVAMTTSGLSLPLVLLVSTAAAYIGDVTTYAIARLGGEPAARWLARHQHADRVASVRAQFGRRGWQIVVVGRLLPAGRIPVLLAAGVLSYPWRRFLPAALVAAALWAIAYSLLGVISGGIFDSPLVASLIATLLVLLVTVALTVIARRRHRAPEAGRLLRGGRMTARIVLIWVIATVALRVLDAILPGFEMTQWWQPPVCALVLALLATVVWPLVLRIAMPLAFYTLGLGGFLVIGAGTLAIFKAIPGVDIADFRTAVAVTIGMTAVGAIISSVLALDEDEIFFRRIARRGTPPDLPPDTPPGVIFLQVDGLGYDVVRRAVRDGDMPTLAAWLNDDSHTLGLWHTDWSSQTGASVSAILHGDNHDILGFRWYEKDRDHVMACAHPRDAAEIERRHSDGNGLLSGGGAGHGNLFTGDADHVSLTMSAVPILPKGVRRGHNERSADGYFAYFARPVNVIRTFISALVDVVRELWASASQRRADVRPRVKRGGYYPLARPGTTVITRDVVVSAIIEDILAGRPVVYADFLGYDEVAHHSGIERFDALAVLRGIDKQISRLHRATRLGPRRYHVVVLSDHGQTQGWAFADRFGESVEAYIGRLCGGSPGEPAKPRNTAEGWQMNAAFAEGGLIARRLRGRVERAEVEPHRAPSGQPGAVARVAPGVVVVVSGHTAMVSFTDHAGRVPLETIEREFPDLLPTLVDHPGIGFMLVRSTEFGPVVLGADGLRRLATGVVIGTDPLTGYGPHAAELVKRVDTFPHCADIMINSRYDPETDNASPFEPHVGSHGGMGGPQSRGFLVYPKSFQPPGEVVGAEALHRVLRGWLTDLGHPDPRTLSTGRSALATPS</sequence>
<dbReference type="InterPro" id="IPR007165">
    <property type="entry name" value="Phage_holin_4_2"/>
</dbReference>
<dbReference type="InterPro" id="IPR017850">
    <property type="entry name" value="Alkaline_phosphatase_core_sf"/>
</dbReference>
<keyword evidence="3" id="KW-1003">Cell membrane</keyword>
<feature type="domain" description="VTT" evidence="9">
    <location>
        <begin position="42"/>
        <end position="153"/>
    </location>
</feature>
<dbReference type="InterPro" id="IPR002591">
    <property type="entry name" value="Phosphodiest/P_Trfase"/>
</dbReference>
<evidence type="ECO:0000256" key="6">
    <source>
        <dbReference type="ARBA" id="ARBA00023136"/>
    </source>
</evidence>
<dbReference type="Gene3D" id="3.40.720.10">
    <property type="entry name" value="Alkaline Phosphatase, subunit A"/>
    <property type="match status" value="1"/>
</dbReference>
<evidence type="ECO:0000313" key="11">
    <source>
        <dbReference type="Proteomes" id="UP000295680"/>
    </source>
</evidence>